<sequence>MTELTLGGTAIRELSSSIWRNSKLTWLGLSECNKLKIVGNKLRDDHGLWSVTKLDLSGCTEINALSLWSILDGIQSLKQLILNECCNLESLPENIQNHSILKWLDLDDCRKLVSLAELPASLLYLTAVNCNYLDMNSTQRLLLENMVRTFSKDTPDEDGVRHFSLLSGVEVACNFGKEVDRCRISCKYLGTLISDHVLICWNGYNKQETGSHDFCNLSFQFLLQGQKEQLWWSTEGIKGCGVLPVYDLKSESELYVISSSREEIVKSKLKSSAQDSGEFDFDLKNDIDDSQEKLKVKSEALTMIMKNTKNNLLVL</sequence>
<name>A0A396IP05_MEDTR</name>
<accession>A0A396IP05</accession>
<dbReference type="Gramene" id="rna15575">
    <property type="protein sequence ID" value="RHN67389.1"/>
    <property type="gene ID" value="gene15575"/>
</dbReference>
<dbReference type="InterPro" id="IPR032675">
    <property type="entry name" value="LRR_dom_sf"/>
</dbReference>
<dbReference type="Proteomes" id="UP000265566">
    <property type="component" value="Chromosome 3"/>
</dbReference>
<dbReference type="Gene3D" id="3.80.10.10">
    <property type="entry name" value="Ribonuclease Inhibitor"/>
    <property type="match status" value="1"/>
</dbReference>
<comment type="caution">
    <text evidence="1">The sequence shown here is derived from an EMBL/GenBank/DDBJ whole genome shotgun (WGS) entry which is preliminary data.</text>
</comment>
<proteinExistence type="predicted"/>
<dbReference type="EMBL" id="PSQE01000003">
    <property type="protein sequence ID" value="RHN67389.1"/>
    <property type="molecule type" value="Genomic_DNA"/>
</dbReference>
<dbReference type="SUPFAM" id="SSF52058">
    <property type="entry name" value="L domain-like"/>
    <property type="match status" value="1"/>
</dbReference>
<reference evidence="1" key="1">
    <citation type="journal article" date="2018" name="Nat. Plants">
        <title>Whole-genome landscape of Medicago truncatula symbiotic genes.</title>
        <authorList>
            <person name="Pecrix Y."/>
            <person name="Gamas P."/>
            <person name="Carrere S."/>
        </authorList>
    </citation>
    <scope>NUCLEOTIDE SEQUENCE</scope>
    <source>
        <tissue evidence="1">Leaves</tissue>
    </source>
</reference>
<evidence type="ECO:0000313" key="1">
    <source>
        <dbReference type="EMBL" id="RHN67389.1"/>
    </source>
</evidence>
<gene>
    <name evidence="1" type="ORF">MtrunA17_Chr3g0102231</name>
</gene>
<organism evidence="1">
    <name type="scientific">Medicago truncatula</name>
    <name type="common">Barrel medic</name>
    <name type="synonym">Medicago tribuloides</name>
    <dbReference type="NCBI Taxonomy" id="3880"/>
    <lineage>
        <taxon>Eukaryota</taxon>
        <taxon>Viridiplantae</taxon>
        <taxon>Streptophyta</taxon>
        <taxon>Embryophyta</taxon>
        <taxon>Tracheophyta</taxon>
        <taxon>Spermatophyta</taxon>
        <taxon>Magnoliopsida</taxon>
        <taxon>eudicotyledons</taxon>
        <taxon>Gunneridae</taxon>
        <taxon>Pentapetalae</taxon>
        <taxon>rosids</taxon>
        <taxon>fabids</taxon>
        <taxon>Fabales</taxon>
        <taxon>Fabaceae</taxon>
        <taxon>Papilionoideae</taxon>
        <taxon>50 kb inversion clade</taxon>
        <taxon>NPAAA clade</taxon>
        <taxon>Hologalegina</taxon>
        <taxon>IRL clade</taxon>
        <taxon>Trifolieae</taxon>
        <taxon>Medicago</taxon>
    </lineage>
</organism>
<dbReference type="AlphaFoldDB" id="A0A396IP05"/>
<protein>
    <submittedName>
        <fullName evidence="1">Putative leucine-rich repeat domain, L domain-containing protein</fullName>
    </submittedName>
</protein>